<proteinExistence type="predicted"/>
<feature type="transmembrane region" description="Helical" evidence="1">
    <location>
        <begin position="51"/>
        <end position="71"/>
    </location>
</feature>
<dbReference type="Pfam" id="PF06541">
    <property type="entry name" value="ABC_trans_CmpB"/>
    <property type="match status" value="1"/>
</dbReference>
<gene>
    <name evidence="2" type="ORF">H9846_03685</name>
</gene>
<accession>A0A9D1Y039</accession>
<feature type="transmembrane region" description="Helical" evidence="1">
    <location>
        <begin position="91"/>
        <end position="114"/>
    </location>
</feature>
<comment type="caution">
    <text evidence="2">The sequence shown here is derived from an EMBL/GenBank/DDBJ whole genome shotgun (WGS) entry which is preliminary data.</text>
</comment>
<reference evidence="2" key="1">
    <citation type="journal article" date="2021" name="PeerJ">
        <title>Extensive microbial diversity within the chicken gut microbiome revealed by metagenomics and culture.</title>
        <authorList>
            <person name="Gilroy R."/>
            <person name="Ravi A."/>
            <person name="Getino M."/>
            <person name="Pursley I."/>
            <person name="Horton D.L."/>
            <person name="Alikhan N.F."/>
            <person name="Baker D."/>
            <person name="Gharbi K."/>
            <person name="Hall N."/>
            <person name="Watson M."/>
            <person name="Adriaenssens E.M."/>
            <person name="Foster-Nyarko E."/>
            <person name="Jarju S."/>
            <person name="Secka A."/>
            <person name="Antonio M."/>
            <person name="Oren A."/>
            <person name="Chaudhuri R.R."/>
            <person name="La Ragione R."/>
            <person name="Hildebrand F."/>
            <person name="Pallen M.J."/>
        </authorList>
    </citation>
    <scope>NUCLEOTIDE SEQUENCE</scope>
    <source>
        <strain evidence="2">ChiHecec2B26-7398</strain>
    </source>
</reference>
<keyword evidence="1" id="KW-1133">Transmembrane helix</keyword>
<organism evidence="2 3">
    <name type="scientific">Candidatus Gemmiger excrementipullorum</name>
    <dbReference type="NCBI Taxonomy" id="2838610"/>
    <lineage>
        <taxon>Bacteria</taxon>
        <taxon>Bacillati</taxon>
        <taxon>Bacillota</taxon>
        <taxon>Clostridia</taxon>
        <taxon>Eubacteriales</taxon>
        <taxon>Gemmiger</taxon>
    </lineage>
</organism>
<dbReference type="Proteomes" id="UP000886751">
    <property type="component" value="Unassembled WGS sequence"/>
</dbReference>
<evidence type="ECO:0000313" key="3">
    <source>
        <dbReference type="Proteomes" id="UP000886751"/>
    </source>
</evidence>
<keyword evidence="1" id="KW-0472">Membrane</keyword>
<reference evidence="2" key="2">
    <citation type="submission" date="2021-04" db="EMBL/GenBank/DDBJ databases">
        <authorList>
            <person name="Gilroy R."/>
        </authorList>
    </citation>
    <scope>NUCLEOTIDE SEQUENCE</scope>
    <source>
        <strain evidence="2">ChiHecec2B26-7398</strain>
    </source>
</reference>
<protein>
    <submittedName>
        <fullName evidence="2">ABC transporter permease</fullName>
    </submittedName>
</protein>
<evidence type="ECO:0000256" key="1">
    <source>
        <dbReference type="SAM" id="Phobius"/>
    </source>
</evidence>
<dbReference type="EMBL" id="DXEI01000056">
    <property type="protein sequence ID" value="HIX94542.1"/>
    <property type="molecule type" value="Genomic_DNA"/>
</dbReference>
<dbReference type="InterPro" id="IPR010540">
    <property type="entry name" value="CmpB_TMEM229"/>
</dbReference>
<dbReference type="AlphaFoldDB" id="A0A9D1Y039"/>
<name>A0A9D1Y039_9FIRM</name>
<feature type="transmembrane region" description="Helical" evidence="1">
    <location>
        <begin position="25"/>
        <end position="44"/>
    </location>
</feature>
<keyword evidence="1" id="KW-0812">Transmembrane</keyword>
<sequence length="134" mass="14181">MLERIALFVLGGSGYLGVELAWRGATHWTMFVAGGVCLCGLQMLAERPLPLAGAACAGAAGVSGVEAAVGVLCREVLHTAVWDYSAEWGNLAGLVCPRYTFYWFLLCGWVVWVLRAARRATCSPVSCTAKTAPG</sequence>
<evidence type="ECO:0000313" key="2">
    <source>
        <dbReference type="EMBL" id="HIX94542.1"/>
    </source>
</evidence>